<evidence type="ECO:0000313" key="3">
    <source>
        <dbReference type="Proteomes" id="UP000008021"/>
    </source>
</evidence>
<dbReference type="Gramene" id="OMERI06G20310.1">
    <property type="protein sequence ID" value="OMERI06G20310.1"/>
    <property type="gene ID" value="OMERI06G20310"/>
</dbReference>
<evidence type="ECO:0000313" key="2">
    <source>
        <dbReference type="EnsemblPlants" id="OMERI06G20310.1"/>
    </source>
</evidence>
<dbReference type="EnsemblPlants" id="OMERI06G20310.1">
    <property type="protein sequence ID" value="OMERI06G20310.1"/>
    <property type="gene ID" value="OMERI06G20310"/>
</dbReference>
<reference evidence="2" key="2">
    <citation type="submission" date="2018-05" db="EMBL/GenBank/DDBJ databases">
        <title>OmerRS3 (Oryza meridionalis Reference Sequence Version 3).</title>
        <authorList>
            <person name="Zhang J."/>
            <person name="Kudrna D."/>
            <person name="Lee S."/>
            <person name="Talag J."/>
            <person name="Welchert J."/>
            <person name="Wing R.A."/>
        </authorList>
    </citation>
    <scope>NUCLEOTIDE SEQUENCE [LARGE SCALE GENOMIC DNA]</scope>
    <source>
        <strain evidence="2">cv. OR44</strain>
    </source>
</reference>
<dbReference type="AlphaFoldDB" id="A0A0E0E3E4"/>
<feature type="region of interest" description="Disordered" evidence="1">
    <location>
        <begin position="53"/>
        <end position="108"/>
    </location>
</feature>
<dbReference type="HOGENOM" id="CLU_175088_0_0_1"/>
<evidence type="ECO:0000256" key="1">
    <source>
        <dbReference type="SAM" id="MobiDB-lite"/>
    </source>
</evidence>
<protein>
    <submittedName>
        <fullName evidence="2">Uncharacterized protein</fullName>
    </submittedName>
</protein>
<accession>A0A0E0E3E4</accession>
<reference evidence="2" key="1">
    <citation type="submission" date="2015-04" db="UniProtKB">
        <authorList>
            <consortium name="EnsemblPlants"/>
        </authorList>
    </citation>
    <scope>IDENTIFICATION</scope>
</reference>
<name>A0A0E0E3E4_9ORYZ</name>
<sequence length="108" mass="11650">MTDELIHERRHQRWEVGDKGCLVSGRWQQTIMPSKNHGLIGPDAMLSETSDIRQADKGGSEKRTSELTTKAVKQQVSTAIDRGDASSGARVSTAIDRGDASSGARVAT</sequence>
<proteinExistence type="predicted"/>
<keyword evidence="3" id="KW-1185">Reference proteome</keyword>
<dbReference type="Proteomes" id="UP000008021">
    <property type="component" value="Chromosome 6"/>
</dbReference>
<feature type="compositionally biased region" description="Basic and acidic residues" evidence="1">
    <location>
        <begin position="53"/>
        <end position="65"/>
    </location>
</feature>
<organism evidence="2">
    <name type="scientific">Oryza meridionalis</name>
    <dbReference type="NCBI Taxonomy" id="40149"/>
    <lineage>
        <taxon>Eukaryota</taxon>
        <taxon>Viridiplantae</taxon>
        <taxon>Streptophyta</taxon>
        <taxon>Embryophyta</taxon>
        <taxon>Tracheophyta</taxon>
        <taxon>Spermatophyta</taxon>
        <taxon>Magnoliopsida</taxon>
        <taxon>Liliopsida</taxon>
        <taxon>Poales</taxon>
        <taxon>Poaceae</taxon>
        <taxon>BOP clade</taxon>
        <taxon>Oryzoideae</taxon>
        <taxon>Oryzeae</taxon>
        <taxon>Oryzinae</taxon>
        <taxon>Oryza</taxon>
    </lineage>
</organism>
<feature type="compositionally biased region" description="Polar residues" evidence="1">
    <location>
        <begin position="66"/>
        <end position="78"/>
    </location>
</feature>